<keyword evidence="2" id="KW-1185">Reference proteome</keyword>
<gene>
    <name evidence="1" type="ORF">AVEN_108262_1</name>
</gene>
<comment type="caution">
    <text evidence="1">The sequence shown here is derived from an EMBL/GenBank/DDBJ whole genome shotgun (WGS) entry which is preliminary data.</text>
</comment>
<dbReference type="EMBL" id="BGPR01000448">
    <property type="protein sequence ID" value="GBM20817.1"/>
    <property type="molecule type" value="Genomic_DNA"/>
</dbReference>
<proteinExistence type="predicted"/>
<sequence length="104" mass="11879">MHGISLMDNRVSNQEHFDLEAKTLPQGKRGPNKISASDRMIANLTFDVTEDHSVWEYIHKENSKLEKIAILEYDLVPHRATTSYSDVYKTISTSGHWEFLLSSG</sequence>
<dbReference type="Proteomes" id="UP000499080">
    <property type="component" value="Unassembled WGS sequence"/>
</dbReference>
<dbReference type="AlphaFoldDB" id="A0A4Y2DWT7"/>
<evidence type="ECO:0000313" key="1">
    <source>
        <dbReference type="EMBL" id="GBM20817.1"/>
    </source>
</evidence>
<organism evidence="1 2">
    <name type="scientific">Araneus ventricosus</name>
    <name type="common">Orbweaver spider</name>
    <name type="synonym">Epeira ventricosa</name>
    <dbReference type="NCBI Taxonomy" id="182803"/>
    <lineage>
        <taxon>Eukaryota</taxon>
        <taxon>Metazoa</taxon>
        <taxon>Ecdysozoa</taxon>
        <taxon>Arthropoda</taxon>
        <taxon>Chelicerata</taxon>
        <taxon>Arachnida</taxon>
        <taxon>Araneae</taxon>
        <taxon>Araneomorphae</taxon>
        <taxon>Entelegynae</taxon>
        <taxon>Araneoidea</taxon>
        <taxon>Araneidae</taxon>
        <taxon>Araneus</taxon>
    </lineage>
</organism>
<reference evidence="1 2" key="1">
    <citation type="journal article" date="2019" name="Sci. Rep.">
        <title>Orb-weaving spider Araneus ventricosus genome elucidates the spidroin gene catalogue.</title>
        <authorList>
            <person name="Kono N."/>
            <person name="Nakamura H."/>
            <person name="Ohtoshi R."/>
            <person name="Moran D.A.P."/>
            <person name="Shinohara A."/>
            <person name="Yoshida Y."/>
            <person name="Fujiwara M."/>
            <person name="Mori M."/>
            <person name="Tomita M."/>
            <person name="Arakawa K."/>
        </authorList>
    </citation>
    <scope>NUCLEOTIDE SEQUENCE [LARGE SCALE GENOMIC DNA]</scope>
</reference>
<name>A0A4Y2DWT7_ARAVE</name>
<protein>
    <submittedName>
        <fullName evidence="1">Uncharacterized protein</fullName>
    </submittedName>
</protein>
<evidence type="ECO:0000313" key="2">
    <source>
        <dbReference type="Proteomes" id="UP000499080"/>
    </source>
</evidence>
<accession>A0A4Y2DWT7</accession>